<organism evidence="2 3">
    <name type="scientific">Bodo saltans</name>
    <name type="common">Flagellated protozoan</name>
    <dbReference type="NCBI Taxonomy" id="75058"/>
    <lineage>
        <taxon>Eukaryota</taxon>
        <taxon>Discoba</taxon>
        <taxon>Euglenozoa</taxon>
        <taxon>Kinetoplastea</taxon>
        <taxon>Metakinetoplastina</taxon>
        <taxon>Eubodonida</taxon>
        <taxon>Bodonidae</taxon>
        <taxon>Bodo</taxon>
    </lineage>
</organism>
<dbReference type="Proteomes" id="UP000051952">
    <property type="component" value="Unassembled WGS sequence"/>
</dbReference>
<dbReference type="SUPFAM" id="SSF55073">
    <property type="entry name" value="Nucleotide cyclase"/>
    <property type="match status" value="1"/>
</dbReference>
<keyword evidence="3" id="KW-1185">Reference proteome</keyword>
<protein>
    <submittedName>
        <fullName evidence="2">Membrane-associated protein, putative</fullName>
    </submittedName>
</protein>
<keyword evidence="1" id="KW-0472">Membrane</keyword>
<evidence type="ECO:0000313" key="3">
    <source>
        <dbReference type="Proteomes" id="UP000051952"/>
    </source>
</evidence>
<name>A0A0S4IQI1_BODSA</name>
<dbReference type="EMBL" id="CYKH01000262">
    <property type="protein sequence ID" value="CUF19486.1"/>
    <property type="molecule type" value="Genomic_DNA"/>
</dbReference>
<sequence length="401" mass="43889">MNLRLMVTAPSNIVVGGYVSAIRYSMLISLVTIFGLCIALVLASSFILQTLASMESEIFYLARSFLFQSMWETQTTRLHDEVERPRCCATAFSEFRRIFGAIRRLSRALYTLRAFSPSEMTPATSGGMGNSTSGDANSRCYSASQSSFMSPIIGLVEVVPYHILGNGSSGLWRVPVTTIFIGLDPFMFNPQTQEAMTIYNSHRAILEVFQKHVAKFAGASLDQFYGNRFLIHFNASGRTPKHALAALSVALGSLREVPDGVSFGISSSVSMCGYMGPPSCKVFTVVSNNVTHAGIMTRLAPEFKILGKLRVLLTWRATEVVKLEQRALIRKAAALLPNSQSVTRASSSRSFAALSMFDETAVTCEFKPIVEILLPREEANVPPYAYGVVPVADQARNVVSQ</sequence>
<dbReference type="VEuPathDB" id="TriTrypDB:BSAL_60020"/>
<accession>A0A0S4IQI1</accession>
<reference evidence="3" key="1">
    <citation type="submission" date="2015-09" db="EMBL/GenBank/DDBJ databases">
        <authorList>
            <consortium name="Pathogen Informatics"/>
        </authorList>
    </citation>
    <scope>NUCLEOTIDE SEQUENCE [LARGE SCALE GENOMIC DNA]</scope>
    <source>
        <strain evidence="3">Lake Konstanz</strain>
    </source>
</reference>
<evidence type="ECO:0000256" key="1">
    <source>
        <dbReference type="SAM" id="Phobius"/>
    </source>
</evidence>
<gene>
    <name evidence="2" type="ORF">BSAL_60020</name>
</gene>
<feature type="transmembrane region" description="Helical" evidence="1">
    <location>
        <begin position="21"/>
        <end position="48"/>
    </location>
</feature>
<dbReference type="InterPro" id="IPR029787">
    <property type="entry name" value="Nucleotide_cyclase"/>
</dbReference>
<evidence type="ECO:0000313" key="2">
    <source>
        <dbReference type="EMBL" id="CUF19486.1"/>
    </source>
</evidence>
<dbReference type="Gene3D" id="3.30.70.1230">
    <property type="entry name" value="Nucleotide cyclase"/>
    <property type="match status" value="1"/>
</dbReference>
<keyword evidence="1" id="KW-0812">Transmembrane</keyword>
<keyword evidence="1" id="KW-1133">Transmembrane helix</keyword>
<proteinExistence type="predicted"/>
<dbReference type="AlphaFoldDB" id="A0A0S4IQI1"/>